<dbReference type="PANTHER" id="PTHR18919:SF156">
    <property type="entry name" value="ACETYL-COA ACETYLTRANSFERASE, MITOCHONDRIAL"/>
    <property type="match status" value="1"/>
</dbReference>
<dbReference type="Proteomes" id="UP000694540">
    <property type="component" value="Unplaced"/>
</dbReference>
<reference evidence="6" key="2">
    <citation type="submission" date="2025-09" db="UniProtKB">
        <authorList>
            <consortium name="Ensembl"/>
        </authorList>
    </citation>
    <scope>IDENTIFICATION</scope>
</reference>
<evidence type="ECO:0000259" key="5">
    <source>
        <dbReference type="Pfam" id="PF00108"/>
    </source>
</evidence>
<sequence>MAAIATLVRGPRWSSLLLRSPMQEIRYGERSYVSKPTLNDVVIVSATRTPIGSFLGDLSSLSATKLGSIAIQGAIEKAGIPKEEVKEVYMGNVLQGGEGQAPTRQAVLGAGLPISTPCTTINKVCASGMKAIMLASQNLMCGHQIEQERGCSANMC</sequence>
<dbReference type="GO" id="GO:0003985">
    <property type="term" value="F:acetyl-CoA C-acetyltransferase activity"/>
    <property type="evidence" value="ECO:0007669"/>
    <property type="project" value="TreeGrafter"/>
</dbReference>
<comment type="pathway">
    <text evidence="1">Lipid metabolism; fatty acid beta-oxidation.</text>
</comment>
<evidence type="ECO:0000256" key="2">
    <source>
        <dbReference type="ARBA" id="ARBA00010982"/>
    </source>
</evidence>
<keyword evidence="7" id="KW-1185">Reference proteome</keyword>
<dbReference type="FunFam" id="3.40.47.10:FF:000127">
    <property type="entry name" value="Acetyl-CoA acetyltransferase, putative"/>
    <property type="match status" value="1"/>
</dbReference>
<evidence type="ECO:0000313" key="7">
    <source>
        <dbReference type="Proteomes" id="UP000694540"/>
    </source>
</evidence>
<dbReference type="InterPro" id="IPR020616">
    <property type="entry name" value="Thiolase_N"/>
</dbReference>
<gene>
    <name evidence="6" type="primary">ACAT1</name>
</gene>
<dbReference type="PANTHER" id="PTHR18919">
    <property type="entry name" value="ACETYL-COA C-ACYLTRANSFERASE"/>
    <property type="match status" value="1"/>
</dbReference>
<proteinExistence type="inferred from homology"/>
<name>A0A8C3VYP0_9CETA</name>
<dbReference type="InterPro" id="IPR016039">
    <property type="entry name" value="Thiolase-like"/>
</dbReference>
<feature type="domain" description="Thiolase N-terminal" evidence="5">
    <location>
        <begin position="41"/>
        <end position="143"/>
    </location>
</feature>
<dbReference type="GeneTree" id="ENSGT01030000234626"/>
<dbReference type="GO" id="GO:0005739">
    <property type="term" value="C:mitochondrion"/>
    <property type="evidence" value="ECO:0007669"/>
    <property type="project" value="TreeGrafter"/>
</dbReference>
<accession>A0A8C3VYP0</accession>
<organism evidence="6 7">
    <name type="scientific">Catagonus wagneri</name>
    <name type="common">Chacoan peccary</name>
    <dbReference type="NCBI Taxonomy" id="51154"/>
    <lineage>
        <taxon>Eukaryota</taxon>
        <taxon>Metazoa</taxon>
        <taxon>Chordata</taxon>
        <taxon>Craniata</taxon>
        <taxon>Vertebrata</taxon>
        <taxon>Euteleostomi</taxon>
        <taxon>Mammalia</taxon>
        <taxon>Eutheria</taxon>
        <taxon>Laurasiatheria</taxon>
        <taxon>Artiodactyla</taxon>
        <taxon>Suina</taxon>
        <taxon>Tayassuidae</taxon>
        <taxon>Catagonus</taxon>
    </lineage>
</organism>
<dbReference type="GO" id="GO:0006635">
    <property type="term" value="P:fatty acid beta-oxidation"/>
    <property type="evidence" value="ECO:0007669"/>
    <property type="project" value="TreeGrafter"/>
</dbReference>
<keyword evidence="3" id="KW-0808">Transferase</keyword>
<dbReference type="Ensembl" id="ENSCWAT00000007059.1">
    <property type="protein sequence ID" value="ENSCWAP00000006525.1"/>
    <property type="gene ID" value="ENSCWAG00000005023.1"/>
</dbReference>
<keyword evidence="4" id="KW-0012">Acyltransferase</keyword>
<evidence type="ECO:0000256" key="4">
    <source>
        <dbReference type="ARBA" id="ARBA00023315"/>
    </source>
</evidence>
<dbReference type="SUPFAM" id="SSF53901">
    <property type="entry name" value="Thiolase-like"/>
    <property type="match status" value="1"/>
</dbReference>
<evidence type="ECO:0000256" key="1">
    <source>
        <dbReference type="ARBA" id="ARBA00005005"/>
    </source>
</evidence>
<dbReference type="InterPro" id="IPR020615">
    <property type="entry name" value="Thiolase_acyl_enz_int_AS"/>
</dbReference>
<evidence type="ECO:0000256" key="3">
    <source>
        <dbReference type="ARBA" id="ARBA00022679"/>
    </source>
</evidence>
<evidence type="ECO:0000313" key="6">
    <source>
        <dbReference type="Ensembl" id="ENSCWAP00000006525.1"/>
    </source>
</evidence>
<dbReference type="PROSITE" id="PS00098">
    <property type="entry name" value="THIOLASE_1"/>
    <property type="match status" value="1"/>
</dbReference>
<dbReference type="AlphaFoldDB" id="A0A8C3VYP0"/>
<dbReference type="Pfam" id="PF00108">
    <property type="entry name" value="Thiolase_N"/>
    <property type="match status" value="1"/>
</dbReference>
<dbReference type="Gene3D" id="3.40.47.10">
    <property type="match status" value="1"/>
</dbReference>
<comment type="similarity">
    <text evidence="2">Belongs to the thiolase-like superfamily. Thiolase family.</text>
</comment>
<protein>
    <submittedName>
        <fullName evidence="6">Acetyl-CoA acetyltransferase 1</fullName>
    </submittedName>
</protein>
<reference evidence="6" key="1">
    <citation type="submission" date="2025-08" db="UniProtKB">
        <authorList>
            <consortium name="Ensembl"/>
        </authorList>
    </citation>
    <scope>IDENTIFICATION</scope>
</reference>